<evidence type="ECO:0000313" key="1">
    <source>
        <dbReference type="EMBL" id="CAH0047130.1"/>
    </source>
</evidence>
<reference evidence="2" key="1">
    <citation type="submission" date="2019-06" db="EMBL/GenBank/DDBJ databases">
        <authorList>
            <person name="Broberg M."/>
        </authorList>
    </citation>
    <scope>NUCLEOTIDE SEQUENCE [LARGE SCALE GENOMIC DNA]</scope>
</reference>
<dbReference type="EMBL" id="CABFOC020000018">
    <property type="protein sequence ID" value="CAH0047130.1"/>
    <property type="molecule type" value="Genomic_DNA"/>
</dbReference>
<dbReference type="Proteomes" id="UP000775872">
    <property type="component" value="Unassembled WGS sequence"/>
</dbReference>
<gene>
    <name evidence="1" type="ORF">CSOL1703_00013369</name>
</gene>
<proteinExistence type="predicted"/>
<evidence type="ECO:0000313" key="2">
    <source>
        <dbReference type="Proteomes" id="UP000775872"/>
    </source>
</evidence>
<dbReference type="AlphaFoldDB" id="A0A9N9Z121"/>
<dbReference type="OrthoDB" id="4589291at2759"/>
<protein>
    <submittedName>
        <fullName evidence="1">Uncharacterized protein</fullName>
    </submittedName>
</protein>
<accession>A0A9N9Z121</accession>
<comment type="caution">
    <text evidence="1">The sequence shown here is derived from an EMBL/GenBank/DDBJ whole genome shotgun (WGS) entry which is preliminary data.</text>
</comment>
<name>A0A9N9Z121_9HYPO</name>
<keyword evidence="2" id="KW-1185">Reference proteome</keyword>
<reference evidence="1 2" key="2">
    <citation type="submission" date="2021-10" db="EMBL/GenBank/DDBJ databases">
        <authorList>
            <person name="Piombo E."/>
        </authorList>
    </citation>
    <scope>NUCLEOTIDE SEQUENCE [LARGE SCALE GENOMIC DNA]</scope>
</reference>
<organism evidence="1 2">
    <name type="scientific">Clonostachys solani</name>
    <dbReference type="NCBI Taxonomy" id="160281"/>
    <lineage>
        <taxon>Eukaryota</taxon>
        <taxon>Fungi</taxon>
        <taxon>Dikarya</taxon>
        <taxon>Ascomycota</taxon>
        <taxon>Pezizomycotina</taxon>
        <taxon>Sordariomycetes</taxon>
        <taxon>Hypocreomycetidae</taxon>
        <taxon>Hypocreales</taxon>
        <taxon>Bionectriaceae</taxon>
        <taxon>Clonostachys</taxon>
    </lineage>
</organism>
<sequence length="286" mass="33168">MGKAHGIPELKFLHEIITDEITPSDDFALAERCARIQTEWIRSRPNDWNKCDMSKLPTIEIHFESYETKKPFLSRLLGRQQKGAQWRAVMKIWTCNTPRLMRQGVYWGPDDVNEVTGFVRLDDNRLSRAWGWGGRWKHMRAYNIQPPGDKVEWHGSLYVFTQEAATLARFDLSCITPETAVKMSADNWQKRLVYLADRRRPDLSFNTIFGSMPLKGWWIWPKAGSSISERTTVSSSNMALECPKNSPTTDPNGITERFILFVRIDRDLRAAKPYSKVDENAWPLRC</sequence>